<dbReference type="SUPFAM" id="SSF50630">
    <property type="entry name" value="Acid proteases"/>
    <property type="match status" value="1"/>
</dbReference>
<keyword evidence="15" id="KW-1185">Reference proteome</keyword>
<dbReference type="EMBL" id="CALTRL010000957">
    <property type="protein sequence ID" value="CAH7670240.1"/>
    <property type="molecule type" value="Genomic_DNA"/>
</dbReference>
<organism evidence="14 15">
    <name type="scientific">Phakopsora pachyrhizi</name>
    <name type="common">Asian soybean rust disease fungus</name>
    <dbReference type="NCBI Taxonomy" id="170000"/>
    <lineage>
        <taxon>Eukaryota</taxon>
        <taxon>Fungi</taxon>
        <taxon>Dikarya</taxon>
        <taxon>Basidiomycota</taxon>
        <taxon>Pucciniomycotina</taxon>
        <taxon>Pucciniomycetes</taxon>
        <taxon>Pucciniales</taxon>
        <taxon>Phakopsoraceae</taxon>
        <taxon>Phakopsora</taxon>
    </lineage>
</organism>
<dbReference type="Gene3D" id="2.40.70.10">
    <property type="entry name" value="Acid Proteases"/>
    <property type="match status" value="2"/>
</dbReference>
<dbReference type="InterPro" id="IPR021109">
    <property type="entry name" value="Peptidase_aspartic_dom_sf"/>
</dbReference>
<evidence type="ECO:0000256" key="4">
    <source>
        <dbReference type="ARBA" id="ARBA00022670"/>
    </source>
</evidence>
<feature type="domain" description="Peptidase A1" evidence="13">
    <location>
        <begin position="293"/>
        <end position="609"/>
    </location>
</feature>
<evidence type="ECO:0000256" key="10">
    <source>
        <dbReference type="PIRSR" id="PIRSR601461-1"/>
    </source>
</evidence>
<keyword evidence="8" id="KW-0325">Glycoprotein</keyword>
<evidence type="ECO:0000256" key="5">
    <source>
        <dbReference type="ARBA" id="ARBA00022750"/>
    </source>
</evidence>
<dbReference type="PROSITE" id="PS51767">
    <property type="entry name" value="PEPTIDASE_A1"/>
    <property type="match status" value="1"/>
</dbReference>
<feature type="region of interest" description="Disordered" evidence="12">
    <location>
        <begin position="234"/>
        <end position="259"/>
    </location>
</feature>
<dbReference type="InterPro" id="IPR033121">
    <property type="entry name" value="PEPTIDASE_A1"/>
</dbReference>
<evidence type="ECO:0000313" key="15">
    <source>
        <dbReference type="Proteomes" id="UP001153365"/>
    </source>
</evidence>
<dbReference type="Proteomes" id="UP001153365">
    <property type="component" value="Unassembled WGS sequence"/>
</dbReference>
<evidence type="ECO:0000256" key="7">
    <source>
        <dbReference type="ARBA" id="ARBA00023136"/>
    </source>
</evidence>
<keyword evidence="5 11" id="KW-0064">Aspartyl protease</keyword>
<keyword evidence="9" id="KW-0449">Lipoprotein</keyword>
<dbReference type="Pfam" id="PF00026">
    <property type="entry name" value="Asp"/>
    <property type="match status" value="1"/>
</dbReference>
<keyword evidence="3" id="KW-1003">Cell membrane</keyword>
<evidence type="ECO:0000256" key="12">
    <source>
        <dbReference type="SAM" id="MobiDB-lite"/>
    </source>
</evidence>
<comment type="similarity">
    <text evidence="2 11">Belongs to the peptidase A1 family.</text>
</comment>
<sequence length="613" mass="66220">MVLGMPGMRLGFAAEKTTLTQRSIYSSNLPEVVKRQNPETERSQQVLNYGGKSTLRCCGSEIEFPSLMELLRFKIASIWGYLDSLQAIQPIFRGPRTRKSHAINLNSFHLQHSKVNIPLFKARIPTLNSQAESLPPHLQSWIYYETHLHHAHRRHAQFNQIPANEEFLLRRLEKRAESWGFDLQARNDTPRKLIKRKFNLHKRAKSQNEFTLTPVSELPFSDEFSKKKAVSFAKSAGPTTNSDEANKSASNENSQGFSPKVAEAIKNKSVINAEDSTAANSVGFSIEANDVGYFAEINVGTPPQKFKVIMDSGSSDFWLSAPQCTNSVTGEKTCNHPSLSANSSSMKSSNQPFKVTYGTGSVSGVLVQENVEIAGLTLQGHTFGGATLESNEFAAADVPFDGLMGTAKSSLSNQKVLTPIETLAETKTISGAFMGYSLGRAADATNIGQVTLGGVDQTKFDGSLTLFQNVNKAGFWEGDMTQASVDGKAVVTGKTAILDTGTSLMVLPLADATAIHAAIPGSKTDGQGGFTVPCTTQVSVSLNMGGKDFQIKPSDLTFQPISANKLDGDCISGITAGNIGGKNQWLVGDVFLKNVYFATDVTNNQIGLAAIKT</sequence>
<dbReference type="CDD" id="cd05471">
    <property type="entry name" value="pepsin_like"/>
    <property type="match status" value="1"/>
</dbReference>
<evidence type="ECO:0000259" key="13">
    <source>
        <dbReference type="PROSITE" id="PS51767"/>
    </source>
</evidence>
<evidence type="ECO:0000256" key="6">
    <source>
        <dbReference type="ARBA" id="ARBA00022801"/>
    </source>
</evidence>
<reference evidence="14" key="1">
    <citation type="submission" date="2022-06" db="EMBL/GenBank/DDBJ databases">
        <authorList>
            <consortium name="SYNGENTA / RWTH Aachen University"/>
        </authorList>
    </citation>
    <scope>NUCLEOTIDE SEQUENCE</scope>
</reference>
<dbReference type="InterPro" id="IPR001461">
    <property type="entry name" value="Aspartic_peptidase_A1"/>
</dbReference>
<dbReference type="GO" id="GO:0006508">
    <property type="term" value="P:proteolysis"/>
    <property type="evidence" value="ECO:0007669"/>
    <property type="project" value="UniProtKB-KW"/>
</dbReference>
<dbReference type="PRINTS" id="PR00792">
    <property type="entry name" value="PEPSIN"/>
</dbReference>
<dbReference type="InterPro" id="IPR034164">
    <property type="entry name" value="Pepsin-like_dom"/>
</dbReference>
<dbReference type="FunFam" id="2.40.70.10:FF:000008">
    <property type="entry name" value="Cathepsin D"/>
    <property type="match status" value="1"/>
</dbReference>
<dbReference type="InterPro" id="IPR001969">
    <property type="entry name" value="Aspartic_peptidase_AS"/>
</dbReference>
<dbReference type="AlphaFoldDB" id="A0AAV0ARJ8"/>
<dbReference type="PANTHER" id="PTHR47966">
    <property type="entry name" value="BETA-SITE APP-CLEAVING ENZYME, ISOFORM A-RELATED"/>
    <property type="match status" value="1"/>
</dbReference>
<dbReference type="GO" id="GO:0004190">
    <property type="term" value="F:aspartic-type endopeptidase activity"/>
    <property type="evidence" value="ECO:0007669"/>
    <property type="project" value="UniProtKB-KW"/>
</dbReference>
<evidence type="ECO:0000256" key="11">
    <source>
        <dbReference type="RuleBase" id="RU000454"/>
    </source>
</evidence>
<comment type="subcellular location">
    <subcellularLocation>
        <location evidence="1">Cell membrane</location>
    </subcellularLocation>
</comment>
<feature type="active site" evidence="10">
    <location>
        <position position="311"/>
    </location>
</feature>
<comment type="caution">
    <text evidence="14">The sequence shown here is derived from an EMBL/GenBank/DDBJ whole genome shotgun (WGS) entry which is preliminary data.</text>
</comment>
<dbReference type="FunFam" id="2.40.70.10:FF:000060">
    <property type="entry name" value="Aspartic-type endopeptidase ctsD"/>
    <property type="match status" value="1"/>
</dbReference>
<evidence type="ECO:0000256" key="1">
    <source>
        <dbReference type="ARBA" id="ARBA00004236"/>
    </source>
</evidence>
<gene>
    <name evidence="14" type="ORF">PPACK8108_LOCUS4951</name>
</gene>
<evidence type="ECO:0000313" key="14">
    <source>
        <dbReference type="EMBL" id="CAH7670240.1"/>
    </source>
</evidence>
<dbReference type="PANTHER" id="PTHR47966:SF75">
    <property type="entry name" value="ENDOPEPTIDASE (CTSD), PUTATIVE (AFU_ORTHOLOGUE AFUA_4G07040)-RELATED"/>
    <property type="match status" value="1"/>
</dbReference>
<evidence type="ECO:0000256" key="3">
    <source>
        <dbReference type="ARBA" id="ARBA00022475"/>
    </source>
</evidence>
<keyword evidence="7" id="KW-0472">Membrane</keyword>
<name>A0AAV0ARJ8_PHAPC</name>
<accession>A0AAV0ARJ8</accession>
<evidence type="ECO:0000256" key="8">
    <source>
        <dbReference type="ARBA" id="ARBA00023180"/>
    </source>
</evidence>
<feature type="active site" evidence="10">
    <location>
        <position position="499"/>
    </location>
</feature>
<dbReference type="GO" id="GO:0005886">
    <property type="term" value="C:plasma membrane"/>
    <property type="evidence" value="ECO:0007669"/>
    <property type="project" value="UniProtKB-SubCell"/>
</dbReference>
<proteinExistence type="inferred from homology"/>
<evidence type="ECO:0000256" key="2">
    <source>
        <dbReference type="ARBA" id="ARBA00007447"/>
    </source>
</evidence>
<keyword evidence="6 11" id="KW-0378">Hydrolase</keyword>
<evidence type="ECO:0000256" key="9">
    <source>
        <dbReference type="ARBA" id="ARBA00023288"/>
    </source>
</evidence>
<keyword evidence="4 11" id="KW-0645">Protease</keyword>
<dbReference type="PROSITE" id="PS00141">
    <property type="entry name" value="ASP_PROTEASE"/>
    <property type="match status" value="1"/>
</dbReference>
<feature type="compositionally biased region" description="Polar residues" evidence="12">
    <location>
        <begin position="237"/>
        <end position="257"/>
    </location>
</feature>
<protein>
    <submittedName>
        <fullName evidence="14">Aspartic peptidase domain-containing protein</fullName>
    </submittedName>
</protein>